<feature type="domain" description="Hydrophobic seed protein" evidence="2">
    <location>
        <begin position="46"/>
        <end position="117"/>
    </location>
</feature>
<evidence type="ECO:0000256" key="1">
    <source>
        <dbReference type="SAM" id="SignalP"/>
    </source>
</evidence>
<protein>
    <recommendedName>
        <fullName evidence="2">Hydrophobic seed protein domain-containing protein</fullName>
    </recommendedName>
</protein>
<evidence type="ECO:0000313" key="4">
    <source>
        <dbReference type="Proteomes" id="UP000663760"/>
    </source>
</evidence>
<evidence type="ECO:0000313" key="3">
    <source>
        <dbReference type="EMBL" id="CAA7388187.1"/>
    </source>
</evidence>
<evidence type="ECO:0000259" key="2">
    <source>
        <dbReference type="Pfam" id="PF14547"/>
    </source>
</evidence>
<dbReference type="InterPro" id="IPR036312">
    <property type="entry name" value="Bifun_inhib/LTP/seed_sf"/>
</dbReference>
<dbReference type="SUPFAM" id="SSF47699">
    <property type="entry name" value="Bifunctional inhibitor/lipid-transfer protein/seed storage 2S albumin"/>
    <property type="match status" value="1"/>
</dbReference>
<keyword evidence="1" id="KW-0732">Signal</keyword>
<dbReference type="Gene3D" id="1.10.110.10">
    <property type="entry name" value="Plant lipid-transfer and hydrophobic proteins"/>
    <property type="match status" value="1"/>
</dbReference>
<accession>A0A7I8JXY4</accession>
<name>A0A7I8JXY4_SPIIN</name>
<feature type="chain" id="PRO_5029744753" description="Hydrophobic seed protein domain-containing protein" evidence="1">
    <location>
        <begin position="25"/>
        <end position="120"/>
    </location>
</feature>
<dbReference type="OrthoDB" id="641595at2759"/>
<dbReference type="InterPro" id="IPR027923">
    <property type="entry name" value="Hydrophob_seed_dom"/>
</dbReference>
<reference evidence="3" key="1">
    <citation type="submission" date="2020-02" db="EMBL/GenBank/DDBJ databases">
        <authorList>
            <person name="Scholz U."/>
            <person name="Mascher M."/>
            <person name="Fiebig A."/>
        </authorList>
    </citation>
    <scope>NUCLEOTIDE SEQUENCE</scope>
</reference>
<dbReference type="Proteomes" id="UP000663760">
    <property type="component" value="Chromosome 1"/>
</dbReference>
<proteinExistence type="predicted"/>
<gene>
    <name evidence="3" type="ORF">SI8410_01000462</name>
</gene>
<dbReference type="EMBL" id="LR746264">
    <property type="protein sequence ID" value="CAA7388187.1"/>
    <property type="molecule type" value="Genomic_DNA"/>
</dbReference>
<dbReference type="AlphaFoldDB" id="A0A7I8JXY4"/>
<dbReference type="PANTHER" id="PTHR31731">
    <property type="match status" value="1"/>
</dbReference>
<sequence>MATKTQATAAFLLLNLMFCTFASGQGIPLLPSIPVLKCVAQLGETVACGLLLNLLRIGSFSALLNATCCALFASLTSGETAQCLCIGIRLRLLGLNVSIPGDINLILQSCGKNITIGGCP</sequence>
<feature type="signal peptide" evidence="1">
    <location>
        <begin position="1"/>
        <end position="24"/>
    </location>
</feature>
<organism evidence="3 4">
    <name type="scientific">Spirodela intermedia</name>
    <name type="common">Intermediate duckweed</name>
    <dbReference type="NCBI Taxonomy" id="51605"/>
    <lineage>
        <taxon>Eukaryota</taxon>
        <taxon>Viridiplantae</taxon>
        <taxon>Streptophyta</taxon>
        <taxon>Embryophyta</taxon>
        <taxon>Tracheophyta</taxon>
        <taxon>Spermatophyta</taxon>
        <taxon>Magnoliopsida</taxon>
        <taxon>Liliopsida</taxon>
        <taxon>Araceae</taxon>
        <taxon>Lemnoideae</taxon>
        <taxon>Spirodela</taxon>
    </lineage>
</organism>
<keyword evidence="4" id="KW-1185">Reference proteome</keyword>
<dbReference type="InterPro" id="IPR051636">
    <property type="entry name" value="Plant_LTP/defense-related"/>
</dbReference>
<dbReference type="Pfam" id="PF14547">
    <property type="entry name" value="Hydrophob_seed"/>
    <property type="match status" value="1"/>
</dbReference>